<proteinExistence type="predicted"/>
<evidence type="ECO:0000313" key="3">
    <source>
        <dbReference type="Proteomes" id="UP001576784"/>
    </source>
</evidence>
<keyword evidence="3" id="KW-1185">Reference proteome</keyword>
<comment type="caution">
    <text evidence="2">The sequence shown here is derived from an EMBL/GenBank/DDBJ whole genome shotgun (WGS) entry which is preliminary data.</text>
</comment>
<dbReference type="InterPro" id="IPR000073">
    <property type="entry name" value="AB_hydrolase_1"/>
</dbReference>
<feature type="domain" description="AB hydrolase-1" evidence="1">
    <location>
        <begin position="41"/>
        <end position="269"/>
    </location>
</feature>
<organism evidence="2 3">
    <name type="scientific">Floridaenema flaviceps BLCC-F50</name>
    <dbReference type="NCBI Taxonomy" id="3153642"/>
    <lineage>
        <taxon>Bacteria</taxon>
        <taxon>Bacillati</taxon>
        <taxon>Cyanobacteriota</taxon>
        <taxon>Cyanophyceae</taxon>
        <taxon>Oscillatoriophycideae</taxon>
        <taxon>Aerosakkonematales</taxon>
        <taxon>Aerosakkonemataceae</taxon>
        <taxon>Floridanema</taxon>
        <taxon>Floridanema flaviceps</taxon>
    </lineage>
</organism>
<reference evidence="2 3" key="1">
    <citation type="submission" date="2024-09" db="EMBL/GenBank/DDBJ databases">
        <title>Floridaenema gen nov. (Aerosakkonemataceae, Aerosakkonematales ord. nov., Cyanobacteria) from benthic tropical and subtropical fresh waters, with the description of four new species.</title>
        <authorList>
            <person name="Moretto J.A."/>
            <person name="Berthold D.E."/>
            <person name="Lefler F.W."/>
            <person name="Huang I.-S."/>
            <person name="Laughinghouse H. IV."/>
        </authorList>
    </citation>
    <scope>NUCLEOTIDE SEQUENCE [LARGE SCALE GENOMIC DNA]</scope>
    <source>
        <strain evidence="2 3">BLCC-F50</strain>
    </source>
</reference>
<dbReference type="InterPro" id="IPR029058">
    <property type="entry name" value="AB_hydrolase_fold"/>
</dbReference>
<dbReference type="PANTHER" id="PTHR46438">
    <property type="entry name" value="ALPHA/BETA-HYDROLASES SUPERFAMILY PROTEIN"/>
    <property type="match status" value="1"/>
</dbReference>
<dbReference type="Proteomes" id="UP001576784">
    <property type="component" value="Unassembled WGS sequence"/>
</dbReference>
<gene>
    <name evidence="2" type="ORF">ACE1CI_12200</name>
</gene>
<protein>
    <submittedName>
        <fullName evidence="2">Alpha/beta fold hydrolase</fullName>
    </submittedName>
</protein>
<evidence type="ECO:0000259" key="1">
    <source>
        <dbReference type="Pfam" id="PF00561"/>
    </source>
</evidence>
<keyword evidence="2" id="KW-0378">Hydrolase</keyword>
<name>A0ABV4XPM1_9CYAN</name>
<sequence length="301" mass="33510">MFLPQGFELRSVMTSLGKMVYYTAAGELWQPKDATVKEDLPTLLFLHGFGGGSSAYEWSKVYPAFADEYRILAPDLIGWGNSYHPQRNYQIDDYLQSITEFIEQTCTEPVAVVASSLTAGLLMRLAVTNPRLFKCLILTAPSGLADFGGNSVSNFFSQLLSIPGVDSLIYNLGIANKSAIRTFLEERQFADSNRVYEEIVAAYLESASQPNAEYAALSFVRGNLSFDLSLYISQLNIPTAFIWGKESQFSKPELGRRLANLNPNSVRYFQELENVGLTPQLEVPAITIGLIRKFLRLLNAN</sequence>
<accession>A0ABV4XPM1</accession>
<dbReference type="SUPFAM" id="SSF53474">
    <property type="entry name" value="alpha/beta-Hydrolases"/>
    <property type="match status" value="1"/>
</dbReference>
<dbReference type="Pfam" id="PF00561">
    <property type="entry name" value="Abhydrolase_1"/>
    <property type="match status" value="1"/>
</dbReference>
<dbReference type="PANTHER" id="PTHR46438:SF2">
    <property type="entry name" value="ALPHA_BETA-HYDROLASES SUPERFAMILY PROTEIN"/>
    <property type="match status" value="1"/>
</dbReference>
<dbReference type="Gene3D" id="3.40.50.1820">
    <property type="entry name" value="alpha/beta hydrolase"/>
    <property type="match status" value="1"/>
</dbReference>
<dbReference type="GO" id="GO:0016787">
    <property type="term" value="F:hydrolase activity"/>
    <property type="evidence" value="ECO:0007669"/>
    <property type="project" value="UniProtKB-KW"/>
</dbReference>
<dbReference type="EMBL" id="JBHFNR010000082">
    <property type="protein sequence ID" value="MFB2893664.1"/>
    <property type="molecule type" value="Genomic_DNA"/>
</dbReference>
<dbReference type="RefSeq" id="WP_413263323.1">
    <property type="nucleotide sequence ID" value="NZ_JBHFNR010000082.1"/>
</dbReference>
<evidence type="ECO:0000313" key="2">
    <source>
        <dbReference type="EMBL" id="MFB2893664.1"/>
    </source>
</evidence>